<reference evidence="2" key="2">
    <citation type="submission" date="2023-06" db="EMBL/GenBank/DDBJ databases">
        <authorList>
            <consortium name="Lawrence Berkeley National Laboratory"/>
            <person name="Haridas S."/>
            <person name="Hensen N."/>
            <person name="Bonometti L."/>
            <person name="Westerberg I."/>
            <person name="Brannstrom I.O."/>
            <person name="Guillou S."/>
            <person name="Cros-Aarteil S."/>
            <person name="Calhoun S."/>
            <person name="Kuo A."/>
            <person name="Mondo S."/>
            <person name="Pangilinan J."/>
            <person name="Riley R."/>
            <person name="Labutti K."/>
            <person name="Andreopoulos B."/>
            <person name="Lipzen A."/>
            <person name="Chen C."/>
            <person name="Yanf M."/>
            <person name="Daum C."/>
            <person name="Ng V."/>
            <person name="Clum A."/>
            <person name="Steindorff A."/>
            <person name="Ohm R."/>
            <person name="Martin F."/>
            <person name="Silar P."/>
            <person name="Natvig D."/>
            <person name="Lalanne C."/>
            <person name="Gautier V."/>
            <person name="Ament-Velasquez S.L."/>
            <person name="Kruys A."/>
            <person name="Hutchinson M.I."/>
            <person name="Powell A.J."/>
            <person name="Barry K."/>
            <person name="Miller A.N."/>
            <person name="Grigoriev I.V."/>
            <person name="Debuchy R."/>
            <person name="Gladieux P."/>
            <person name="Thoren M.H."/>
            <person name="Johannesson H."/>
        </authorList>
    </citation>
    <scope>NUCLEOTIDE SEQUENCE</scope>
    <source>
        <strain evidence="2">SMH4131-1</strain>
    </source>
</reference>
<evidence type="ECO:0000313" key="2">
    <source>
        <dbReference type="EMBL" id="KAK3320417.1"/>
    </source>
</evidence>
<evidence type="ECO:0000313" key="3">
    <source>
        <dbReference type="Proteomes" id="UP001286456"/>
    </source>
</evidence>
<organism evidence="2 3">
    <name type="scientific">Cercophora scortea</name>
    <dbReference type="NCBI Taxonomy" id="314031"/>
    <lineage>
        <taxon>Eukaryota</taxon>
        <taxon>Fungi</taxon>
        <taxon>Dikarya</taxon>
        <taxon>Ascomycota</taxon>
        <taxon>Pezizomycotina</taxon>
        <taxon>Sordariomycetes</taxon>
        <taxon>Sordariomycetidae</taxon>
        <taxon>Sordariales</taxon>
        <taxon>Lasiosphaeriaceae</taxon>
        <taxon>Cercophora</taxon>
    </lineage>
</organism>
<proteinExistence type="predicted"/>
<keyword evidence="3" id="KW-1185">Reference proteome</keyword>
<comment type="caution">
    <text evidence="2">The sequence shown here is derived from an EMBL/GenBank/DDBJ whole genome shotgun (WGS) entry which is preliminary data.</text>
</comment>
<dbReference type="Proteomes" id="UP001286456">
    <property type="component" value="Unassembled WGS sequence"/>
</dbReference>
<evidence type="ECO:0000256" key="1">
    <source>
        <dbReference type="SAM" id="MobiDB-lite"/>
    </source>
</evidence>
<feature type="region of interest" description="Disordered" evidence="1">
    <location>
        <begin position="144"/>
        <end position="213"/>
    </location>
</feature>
<sequence length="213" mass="23044">MNKVSDSPQAPTSTYLRRVLIKEAAKDWMDESSHLPTAGQAAYPLQATCTIEPPVRAVQPGQSTAQLQADYAVCPLQSRLAQPGQLTTPTGDELATIVVAVLVFLASDNFRALLGFLRYPLAPVGAAFVSVGQWFTTTGEWMRGGREAPAGQDEVREDDPVEVVRRNDEEELGERRLPRGGRRLRGGGAASRVLVTATSRSGPRWRGSRSGSQ</sequence>
<name>A0AAE0M5V7_9PEZI</name>
<reference evidence="2" key="1">
    <citation type="journal article" date="2023" name="Mol. Phylogenet. Evol.">
        <title>Genome-scale phylogeny and comparative genomics of the fungal order Sordariales.</title>
        <authorList>
            <person name="Hensen N."/>
            <person name="Bonometti L."/>
            <person name="Westerberg I."/>
            <person name="Brannstrom I.O."/>
            <person name="Guillou S."/>
            <person name="Cros-Aarteil S."/>
            <person name="Calhoun S."/>
            <person name="Haridas S."/>
            <person name="Kuo A."/>
            <person name="Mondo S."/>
            <person name="Pangilinan J."/>
            <person name="Riley R."/>
            <person name="LaButti K."/>
            <person name="Andreopoulos B."/>
            <person name="Lipzen A."/>
            <person name="Chen C."/>
            <person name="Yan M."/>
            <person name="Daum C."/>
            <person name="Ng V."/>
            <person name="Clum A."/>
            <person name="Steindorff A."/>
            <person name="Ohm R.A."/>
            <person name="Martin F."/>
            <person name="Silar P."/>
            <person name="Natvig D.O."/>
            <person name="Lalanne C."/>
            <person name="Gautier V."/>
            <person name="Ament-Velasquez S.L."/>
            <person name="Kruys A."/>
            <person name="Hutchinson M.I."/>
            <person name="Powell A.J."/>
            <person name="Barry K."/>
            <person name="Miller A.N."/>
            <person name="Grigoriev I.V."/>
            <person name="Debuchy R."/>
            <person name="Gladieux P."/>
            <person name="Hiltunen Thoren M."/>
            <person name="Johannesson H."/>
        </authorList>
    </citation>
    <scope>NUCLEOTIDE SEQUENCE</scope>
    <source>
        <strain evidence="2">SMH4131-1</strain>
    </source>
</reference>
<feature type="compositionally biased region" description="Low complexity" evidence="1">
    <location>
        <begin position="199"/>
        <end position="213"/>
    </location>
</feature>
<dbReference type="EMBL" id="JAUEPO010000005">
    <property type="protein sequence ID" value="KAK3320417.1"/>
    <property type="molecule type" value="Genomic_DNA"/>
</dbReference>
<dbReference type="AlphaFoldDB" id="A0AAE0M5V7"/>
<feature type="compositionally biased region" description="Basic and acidic residues" evidence="1">
    <location>
        <begin position="162"/>
        <end position="177"/>
    </location>
</feature>
<accession>A0AAE0M5V7</accession>
<protein>
    <submittedName>
        <fullName evidence="2">Uncharacterized protein</fullName>
    </submittedName>
</protein>
<gene>
    <name evidence="2" type="ORF">B0T19DRAFT_403069</name>
</gene>